<dbReference type="CDD" id="cd16913">
    <property type="entry name" value="YkuD_like"/>
    <property type="match status" value="1"/>
</dbReference>
<evidence type="ECO:0000256" key="7">
    <source>
        <dbReference type="ARBA" id="ARBA00022984"/>
    </source>
</evidence>
<evidence type="ECO:0000259" key="11">
    <source>
        <dbReference type="PROSITE" id="PS52029"/>
    </source>
</evidence>
<proteinExistence type="inferred from homology"/>
<reference evidence="12 13" key="1">
    <citation type="journal article" date="2013" name="Stand. Genomic Sci.">
        <title>Genome sequence of the reddish-pigmented Rubellimicrobium thermophilum type strain (DSM 16684(T)), a member of the Roseobacter clade.</title>
        <authorList>
            <person name="Fiebig A."/>
            <person name="Riedel T."/>
            <person name="Gronow S."/>
            <person name="Petersen J."/>
            <person name="Klenk H.P."/>
            <person name="Goker M."/>
        </authorList>
    </citation>
    <scope>NUCLEOTIDE SEQUENCE [LARGE SCALE GENOMIC DNA]</scope>
    <source>
        <strain evidence="12 13">DSM 16684</strain>
    </source>
</reference>
<dbReference type="GO" id="GO:0071972">
    <property type="term" value="F:peptidoglycan L,D-transpeptidase activity"/>
    <property type="evidence" value="ECO:0007669"/>
    <property type="project" value="TreeGrafter"/>
</dbReference>
<dbReference type="Pfam" id="PF03734">
    <property type="entry name" value="YkuD"/>
    <property type="match status" value="1"/>
</dbReference>
<dbReference type="PATRIC" id="fig|1123069.3.peg.343"/>
<dbReference type="UniPathway" id="UPA00219"/>
<dbReference type="GO" id="GO:0016757">
    <property type="term" value="F:glycosyltransferase activity"/>
    <property type="evidence" value="ECO:0007669"/>
    <property type="project" value="UniProtKB-KW"/>
</dbReference>
<dbReference type="PROSITE" id="PS52029">
    <property type="entry name" value="LD_TPASE"/>
    <property type="match status" value="1"/>
</dbReference>
<evidence type="ECO:0000313" key="12">
    <source>
        <dbReference type="EMBL" id="EPX87520.1"/>
    </source>
</evidence>
<evidence type="ECO:0000313" key="13">
    <source>
        <dbReference type="Proteomes" id="UP000015346"/>
    </source>
</evidence>
<accession>S9SBL4</accession>
<evidence type="ECO:0000256" key="6">
    <source>
        <dbReference type="ARBA" id="ARBA00022960"/>
    </source>
</evidence>
<comment type="pathway">
    <text evidence="1 9">Cell wall biogenesis; peptidoglycan biosynthesis.</text>
</comment>
<dbReference type="AlphaFoldDB" id="S9SBL4"/>
<evidence type="ECO:0000256" key="3">
    <source>
        <dbReference type="ARBA" id="ARBA00022676"/>
    </source>
</evidence>
<feature type="active site" description="Nucleophile" evidence="9">
    <location>
        <position position="171"/>
    </location>
</feature>
<keyword evidence="5" id="KW-0378">Hydrolase</keyword>
<feature type="domain" description="L,D-TPase catalytic" evidence="11">
    <location>
        <begin position="57"/>
        <end position="195"/>
    </location>
</feature>
<dbReference type="GO" id="GO:0005576">
    <property type="term" value="C:extracellular region"/>
    <property type="evidence" value="ECO:0007669"/>
    <property type="project" value="TreeGrafter"/>
</dbReference>
<feature type="chain" id="PRO_5004556429" evidence="10">
    <location>
        <begin position="29"/>
        <end position="204"/>
    </location>
</feature>
<dbReference type="OrthoDB" id="9795305at2"/>
<evidence type="ECO:0000256" key="10">
    <source>
        <dbReference type="SAM" id="SignalP"/>
    </source>
</evidence>
<keyword evidence="6 9" id="KW-0133">Cell shape</keyword>
<protein>
    <submittedName>
        <fullName evidence="12">Uncharacterized protein putative in bacteria</fullName>
    </submittedName>
</protein>
<gene>
    <name evidence="12" type="ORF">ruthe_00382</name>
</gene>
<feature type="signal peptide" evidence="10">
    <location>
        <begin position="1"/>
        <end position="28"/>
    </location>
</feature>
<dbReference type="InterPro" id="IPR038063">
    <property type="entry name" value="Transpep_catalytic_dom"/>
</dbReference>
<evidence type="ECO:0000256" key="2">
    <source>
        <dbReference type="ARBA" id="ARBA00005992"/>
    </source>
</evidence>
<dbReference type="RefSeq" id="WP_021096493.1">
    <property type="nucleotide sequence ID" value="NZ_KE557320.1"/>
</dbReference>
<name>S9SBL4_9RHOB</name>
<dbReference type="Gene3D" id="2.40.440.10">
    <property type="entry name" value="L,D-transpeptidase catalytic domain-like"/>
    <property type="match status" value="1"/>
</dbReference>
<evidence type="ECO:0000256" key="5">
    <source>
        <dbReference type="ARBA" id="ARBA00022801"/>
    </source>
</evidence>
<keyword evidence="13" id="KW-1185">Reference proteome</keyword>
<dbReference type="InterPro" id="IPR005490">
    <property type="entry name" value="LD_TPept_cat_dom"/>
</dbReference>
<dbReference type="GO" id="GO:0071555">
    <property type="term" value="P:cell wall organization"/>
    <property type="evidence" value="ECO:0007669"/>
    <property type="project" value="UniProtKB-UniRule"/>
</dbReference>
<dbReference type="GO" id="GO:0008360">
    <property type="term" value="P:regulation of cell shape"/>
    <property type="evidence" value="ECO:0007669"/>
    <property type="project" value="UniProtKB-UniRule"/>
</dbReference>
<evidence type="ECO:0000256" key="4">
    <source>
        <dbReference type="ARBA" id="ARBA00022679"/>
    </source>
</evidence>
<dbReference type="InterPro" id="IPR006311">
    <property type="entry name" value="TAT_signal"/>
</dbReference>
<dbReference type="EMBL" id="AOLV01000006">
    <property type="protein sequence ID" value="EPX87520.1"/>
    <property type="molecule type" value="Genomic_DNA"/>
</dbReference>
<keyword evidence="3" id="KW-0328">Glycosyltransferase</keyword>
<evidence type="ECO:0000256" key="1">
    <source>
        <dbReference type="ARBA" id="ARBA00004752"/>
    </source>
</evidence>
<dbReference type="PANTHER" id="PTHR30582:SF24">
    <property type="entry name" value="L,D-TRANSPEPTIDASE ERFK_SRFK-RELATED"/>
    <property type="match status" value="1"/>
</dbReference>
<keyword evidence="10" id="KW-0732">Signal</keyword>
<comment type="similarity">
    <text evidence="2">Belongs to the YkuD family.</text>
</comment>
<dbReference type="PROSITE" id="PS51318">
    <property type="entry name" value="TAT"/>
    <property type="match status" value="1"/>
</dbReference>
<dbReference type="InterPro" id="IPR050979">
    <property type="entry name" value="LD-transpeptidase"/>
</dbReference>
<feature type="active site" description="Proton donor/acceptor" evidence="9">
    <location>
        <position position="155"/>
    </location>
</feature>
<keyword evidence="8 9" id="KW-0961">Cell wall biogenesis/degradation</keyword>
<dbReference type="PANTHER" id="PTHR30582">
    <property type="entry name" value="L,D-TRANSPEPTIDASE"/>
    <property type="match status" value="1"/>
</dbReference>
<dbReference type="HOGENOM" id="CLU_042399_2_2_5"/>
<organism evidence="12 13">
    <name type="scientific">Rubellimicrobium thermophilum DSM 16684</name>
    <dbReference type="NCBI Taxonomy" id="1123069"/>
    <lineage>
        <taxon>Bacteria</taxon>
        <taxon>Pseudomonadati</taxon>
        <taxon>Pseudomonadota</taxon>
        <taxon>Alphaproteobacteria</taxon>
        <taxon>Rhodobacterales</taxon>
        <taxon>Roseobacteraceae</taxon>
        <taxon>Rubellimicrobium</taxon>
    </lineage>
</organism>
<keyword evidence="4" id="KW-0808">Transferase</keyword>
<dbReference type="Proteomes" id="UP000015346">
    <property type="component" value="Unassembled WGS sequence"/>
</dbReference>
<evidence type="ECO:0000256" key="9">
    <source>
        <dbReference type="PROSITE-ProRule" id="PRU01373"/>
    </source>
</evidence>
<keyword evidence="7 9" id="KW-0573">Peptidoglycan synthesis</keyword>
<dbReference type="STRING" id="1123069.ruthe_00382"/>
<evidence type="ECO:0000256" key="8">
    <source>
        <dbReference type="ARBA" id="ARBA00023316"/>
    </source>
</evidence>
<dbReference type="GO" id="GO:0018104">
    <property type="term" value="P:peptidoglycan-protein cross-linking"/>
    <property type="evidence" value="ECO:0007669"/>
    <property type="project" value="TreeGrafter"/>
</dbReference>
<dbReference type="SUPFAM" id="SSF141523">
    <property type="entry name" value="L,D-transpeptidase catalytic domain-like"/>
    <property type="match status" value="1"/>
</dbReference>
<comment type="caution">
    <text evidence="12">The sequence shown here is derived from an EMBL/GenBank/DDBJ whole genome shotgun (WGS) entry which is preliminary data.</text>
</comment>
<sequence>MLTRRRILVTGLAAGTVTMMPLSAPLSAQETARAPAPTAVDWMTPRFVSVQGGIGPSEIHVDPDRFALYWTLGDGKAIRYAVGIGRPGLYEAGRFHVGAKKEWPSWTPTPDMIAREPELYAPWADGMPGGPDNPLGARALYLFTSDGADTFMRIHGTNAPQTIGTAVSNGCVRLLNEHVMDLYDRVPEGTPVYLHPPSAAPLPA</sequence>